<accession>X0U7T1</accession>
<name>X0U7T1_9ZZZZ</name>
<dbReference type="InterPro" id="IPR006528">
    <property type="entry name" value="Phage_head_morphogenesis_dom"/>
</dbReference>
<evidence type="ECO:0000313" key="2">
    <source>
        <dbReference type="EMBL" id="GAF84545.1"/>
    </source>
</evidence>
<dbReference type="NCBIfam" id="TIGR01641">
    <property type="entry name" value="phageSPP1_gp7"/>
    <property type="match status" value="1"/>
</dbReference>
<sequence>MASPRPATQRGLNQDFPVRLADDLARTYAQVNDQAFALIESLLAPAAISGDQAQITSALEAIDLRLAEVMSNEKIRAIATRAGGQVDANHRRLFFAGLGVAIGAIILGSDDPDGGGIDIPTLPPGIATPPPRGRPRLVTRLNFNPTILTDHFVDENIRLISTLRRGMVEAVGDQVTRDVILGGGVTGGDLVPPTREELTERLLVQWREKGVPSRIPTRRVTNKGVAVTVSAENHAALIARDQISKLNGQLNKARQEAAGITSFVWETRQDSRVRPAHQALQGRTFTWADGANGIFPGQPINCRCWARAVVGADEVFNNGAFIPIDRDPFSER</sequence>
<reference evidence="2" key="1">
    <citation type="journal article" date="2014" name="Front. Microbiol.">
        <title>High frequency of phylogenetically diverse reductive dehalogenase-homologous genes in deep subseafloor sedimentary metagenomes.</title>
        <authorList>
            <person name="Kawai M."/>
            <person name="Futagami T."/>
            <person name="Toyoda A."/>
            <person name="Takaki Y."/>
            <person name="Nishi S."/>
            <person name="Hori S."/>
            <person name="Arai W."/>
            <person name="Tsubouchi T."/>
            <person name="Morono Y."/>
            <person name="Uchiyama I."/>
            <person name="Ito T."/>
            <person name="Fujiyama A."/>
            <person name="Inagaki F."/>
            <person name="Takami H."/>
        </authorList>
    </citation>
    <scope>NUCLEOTIDE SEQUENCE</scope>
    <source>
        <strain evidence="2">Expedition CK06-06</strain>
    </source>
</reference>
<feature type="domain" description="Phage head morphogenesis" evidence="1">
    <location>
        <begin position="229"/>
        <end position="305"/>
    </location>
</feature>
<evidence type="ECO:0000259" key="1">
    <source>
        <dbReference type="Pfam" id="PF04233"/>
    </source>
</evidence>
<feature type="non-terminal residue" evidence="2">
    <location>
        <position position="332"/>
    </location>
</feature>
<protein>
    <recommendedName>
        <fullName evidence="1">Phage head morphogenesis domain-containing protein</fullName>
    </recommendedName>
</protein>
<proteinExistence type="predicted"/>
<comment type="caution">
    <text evidence="2">The sequence shown here is derived from an EMBL/GenBank/DDBJ whole genome shotgun (WGS) entry which is preliminary data.</text>
</comment>
<organism evidence="2">
    <name type="scientific">marine sediment metagenome</name>
    <dbReference type="NCBI Taxonomy" id="412755"/>
    <lineage>
        <taxon>unclassified sequences</taxon>
        <taxon>metagenomes</taxon>
        <taxon>ecological metagenomes</taxon>
    </lineage>
</organism>
<dbReference type="AlphaFoldDB" id="X0U7T1"/>
<dbReference type="EMBL" id="BARS01006230">
    <property type="protein sequence ID" value="GAF84545.1"/>
    <property type="molecule type" value="Genomic_DNA"/>
</dbReference>
<gene>
    <name evidence="2" type="ORF">S01H1_12171</name>
</gene>
<dbReference type="Pfam" id="PF04233">
    <property type="entry name" value="Phage_Mu_F"/>
    <property type="match status" value="1"/>
</dbReference>